<sequence length="71" mass="8346">MFKYISTGLTLSHRFFKEELLAIFKDTGALLILFLALIIYPVIYGVLIKRKFYGTFLWPWSIWMEQLPVGS</sequence>
<dbReference type="AlphaFoldDB" id="A0A0E9LS58"/>
<protein>
    <submittedName>
        <fullName evidence="2">Uncharacterized protein</fullName>
    </submittedName>
</protein>
<dbReference type="RefSeq" id="WP_157482286.1">
    <property type="nucleotide sequence ID" value="NZ_BAZW01000001.1"/>
</dbReference>
<evidence type="ECO:0000313" key="3">
    <source>
        <dbReference type="Proteomes" id="UP000032900"/>
    </source>
</evidence>
<accession>A0A0E9LS58</accession>
<keyword evidence="1" id="KW-0812">Transmembrane</keyword>
<dbReference type="Proteomes" id="UP000032900">
    <property type="component" value="Unassembled WGS sequence"/>
</dbReference>
<gene>
    <name evidence="2" type="ORF">JCM15548_190</name>
</gene>
<organism evidence="2 3">
    <name type="scientific">Geofilum rubicundum JCM 15548</name>
    <dbReference type="NCBI Taxonomy" id="1236989"/>
    <lineage>
        <taxon>Bacteria</taxon>
        <taxon>Pseudomonadati</taxon>
        <taxon>Bacteroidota</taxon>
        <taxon>Bacteroidia</taxon>
        <taxon>Marinilabiliales</taxon>
        <taxon>Marinilabiliaceae</taxon>
        <taxon>Geofilum</taxon>
    </lineage>
</organism>
<dbReference type="STRING" id="1236989.JCM15548_190"/>
<reference evidence="2 3" key="1">
    <citation type="journal article" date="2015" name="Microbes Environ.">
        <title>Distribution and evolution of nitrogen fixation genes in the phylum bacteroidetes.</title>
        <authorList>
            <person name="Inoue J."/>
            <person name="Oshima K."/>
            <person name="Suda W."/>
            <person name="Sakamoto M."/>
            <person name="Iino T."/>
            <person name="Noda S."/>
            <person name="Hongoh Y."/>
            <person name="Hattori M."/>
            <person name="Ohkuma M."/>
        </authorList>
    </citation>
    <scope>NUCLEOTIDE SEQUENCE [LARGE SCALE GENOMIC DNA]</scope>
    <source>
        <strain evidence="2">JCM 15548</strain>
    </source>
</reference>
<comment type="caution">
    <text evidence="2">The sequence shown here is derived from an EMBL/GenBank/DDBJ whole genome shotgun (WGS) entry which is preliminary data.</text>
</comment>
<dbReference type="EMBL" id="BAZW01000001">
    <property type="protein sequence ID" value="GAO28128.1"/>
    <property type="molecule type" value="Genomic_DNA"/>
</dbReference>
<feature type="transmembrane region" description="Helical" evidence="1">
    <location>
        <begin position="28"/>
        <end position="47"/>
    </location>
</feature>
<keyword evidence="1" id="KW-0472">Membrane</keyword>
<proteinExistence type="predicted"/>
<name>A0A0E9LS58_9BACT</name>
<keyword evidence="1" id="KW-1133">Transmembrane helix</keyword>
<keyword evidence="3" id="KW-1185">Reference proteome</keyword>
<evidence type="ECO:0000256" key="1">
    <source>
        <dbReference type="SAM" id="Phobius"/>
    </source>
</evidence>
<evidence type="ECO:0000313" key="2">
    <source>
        <dbReference type="EMBL" id="GAO28128.1"/>
    </source>
</evidence>